<dbReference type="EMBL" id="RZNH01000031">
    <property type="protein sequence ID" value="NOU61281.1"/>
    <property type="molecule type" value="Genomic_DNA"/>
</dbReference>
<dbReference type="InterPro" id="IPR003374">
    <property type="entry name" value="ApbE-like_sf"/>
</dbReference>
<evidence type="ECO:0000256" key="11">
    <source>
        <dbReference type="PIRNR" id="PIRNR006268"/>
    </source>
</evidence>
<evidence type="ECO:0000256" key="6">
    <source>
        <dbReference type="ARBA" id="ARBA00022723"/>
    </source>
</evidence>
<dbReference type="PANTHER" id="PTHR30040">
    <property type="entry name" value="THIAMINE BIOSYNTHESIS LIPOPROTEIN APBE"/>
    <property type="match status" value="1"/>
</dbReference>
<sequence length="296" mass="32736">MDVFCDTFYAMGTRLSLVIPQINKLYCENVSQEIKAEILRIENKLSFFNPNSDVSLINRDAVHHELKIDKETCSLIAKSLEHHQLTGGAFDICKAALKHGLPNSSNNGCESIVLDTKASTICLKSDHLKIDLGGIGKGYALERAKKILLQANVDNALVSFGESSILALGNQPGGNCWKVGLRSKKNTEKFVHKFNLYNSSISISGDWHFHDNLGVASNTHIVDPLSNKLLSKNKLIAVHCESPLEAEILSTALYTKSDEEITSIVQQLKGIKCISHSLQKEREVLTDYQAVNKVQF</sequence>
<evidence type="ECO:0000256" key="7">
    <source>
        <dbReference type="ARBA" id="ARBA00022827"/>
    </source>
</evidence>
<evidence type="ECO:0000313" key="13">
    <source>
        <dbReference type="Proteomes" id="UP000732105"/>
    </source>
</evidence>
<organism evidence="12 13">
    <name type="scientific">Marinifilum caeruleilacunae</name>
    <dbReference type="NCBI Taxonomy" id="2499076"/>
    <lineage>
        <taxon>Bacteria</taxon>
        <taxon>Pseudomonadati</taxon>
        <taxon>Bacteroidota</taxon>
        <taxon>Bacteroidia</taxon>
        <taxon>Marinilabiliales</taxon>
        <taxon>Marinifilaceae</taxon>
    </lineage>
</organism>
<keyword evidence="13" id="KW-1185">Reference proteome</keyword>
<proteinExistence type="inferred from homology"/>
<protein>
    <recommendedName>
        <fullName evidence="3 11">FAD:protein FMN transferase</fullName>
        <ecNumber evidence="2 11">2.7.1.180</ecNumber>
    </recommendedName>
    <alternativeName>
        <fullName evidence="9 11">Flavin transferase</fullName>
    </alternativeName>
</protein>
<dbReference type="Gene3D" id="3.10.520.10">
    <property type="entry name" value="ApbE-like domains"/>
    <property type="match status" value="1"/>
</dbReference>
<evidence type="ECO:0000256" key="4">
    <source>
        <dbReference type="ARBA" id="ARBA00022630"/>
    </source>
</evidence>
<gene>
    <name evidence="12" type="ORF">ELS83_15855</name>
</gene>
<keyword evidence="4 11" id="KW-0285">Flavoprotein</keyword>
<evidence type="ECO:0000256" key="10">
    <source>
        <dbReference type="ARBA" id="ARBA00048540"/>
    </source>
</evidence>
<keyword evidence="8 11" id="KW-0460">Magnesium</keyword>
<comment type="cofactor">
    <cofactor evidence="1">
        <name>Mg(2+)</name>
        <dbReference type="ChEBI" id="CHEBI:18420"/>
    </cofactor>
</comment>
<evidence type="ECO:0000313" key="12">
    <source>
        <dbReference type="EMBL" id="NOU61281.1"/>
    </source>
</evidence>
<keyword evidence="6 11" id="KW-0479">Metal-binding</keyword>
<dbReference type="PIRSF" id="PIRSF006268">
    <property type="entry name" value="ApbE"/>
    <property type="match status" value="1"/>
</dbReference>
<accession>A0ABX1WZ89</accession>
<dbReference type="GO" id="GO:0016740">
    <property type="term" value="F:transferase activity"/>
    <property type="evidence" value="ECO:0007669"/>
    <property type="project" value="UniProtKB-KW"/>
</dbReference>
<evidence type="ECO:0000256" key="8">
    <source>
        <dbReference type="ARBA" id="ARBA00022842"/>
    </source>
</evidence>
<evidence type="ECO:0000256" key="9">
    <source>
        <dbReference type="ARBA" id="ARBA00031306"/>
    </source>
</evidence>
<evidence type="ECO:0000256" key="1">
    <source>
        <dbReference type="ARBA" id="ARBA00001946"/>
    </source>
</evidence>
<evidence type="ECO:0000256" key="3">
    <source>
        <dbReference type="ARBA" id="ARBA00016337"/>
    </source>
</evidence>
<dbReference type="SUPFAM" id="SSF143631">
    <property type="entry name" value="ApbE-like"/>
    <property type="match status" value="1"/>
</dbReference>
<dbReference type="RefSeq" id="WP_171596545.1">
    <property type="nucleotide sequence ID" value="NZ_RZNH01000031.1"/>
</dbReference>
<evidence type="ECO:0000256" key="2">
    <source>
        <dbReference type="ARBA" id="ARBA00011955"/>
    </source>
</evidence>
<comment type="similarity">
    <text evidence="11">Belongs to the ApbE family.</text>
</comment>
<keyword evidence="7 11" id="KW-0274">FAD</keyword>
<dbReference type="PANTHER" id="PTHR30040:SF2">
    <property type="entry name" value="FAD:PROTEIN FMN TRANSFERASE"/>
    <property type="match status" value="1"/>
</dbReference>
<keyword evidence="5 11" id="KW-0808">Transferase</keyword>
<reference evidence="12 13" key="1">
    <citation type="submission" date="2018-12" db="EMBL/GenBank/DDBJ databases">
        <title>Marinifilum JC070 sp. nov., a marine bacterium isolated from Yongle Blue Hole in the South China Sea.</title>
        <authorList>
            <person name="Fu T."/>
        </authorList>
    </citation>
    <scope>NUCLEOTIDE SEQUENCE [LARGE SCALE GENOMIC DNA]</scope>
    <source>
        <strain evidence="12 13">JC070</strain>
    </source>
</reference>
<dbReference type="EC" id="2.7.1.180" evidence="2 11"/>
<dbReference type="InterPro" id="IPR024932">
    <property type="entry name" value="ApbE"/>
</dbReference>
<dbReference type="Proteomes" id="UP000732105">
    <property type="component" value="Unassembled WGS sequence"/>
</dbReference>
<evidence type="ECO:0000256" key="5">
    <source>
        <dbReference type="ARBA" id="ARBA00022679"/>
    </source>
</evidence>
<dbReference type="Pfam" id="PF02424">
    <property type="entry name" value="ApbE"/>
    <property type="match status" value="1"/>
</dbReference>
<comment type="caution">
    <text evidence="12">The sequence shown here is derived from an EMBL/GenBank/DDBJ whole genome shotgun (WGS) entry which is preliminary data.</text>
</comment>
<name>A0ABX1WZ89_9BACT</name>
<comment type="catalytic activity">
    <reaction evidence="10 11">
        <text>L-threonyl-[protein] + FAD = FMN-L-threonyl-[protein] + AMP + H(+)</text>
        <dbReference type="Rhea" id="RHEA:36847"/>
        <dbReference type="Rhea" id="RHEA-COMP:11060"/>
        <dbReference type="Rhea" id="RHEA-COMP:11061"/>
        <dbReference type="ChEBI" id="CHEBI:15378"/>
        <dbReference type="ChEBI" id="CHEBI:30013"/>
        <dbReference type="ChEBI" id="CHEBI:57692"/>
        <dbReference type="ChEBI" id="CHEBI:74257"/>
        <dbReference type="ChEBI" id="CHEBI:456215"/>
        <dbReference type="EC" id="2.7.1.180"/>
    </reaction>
</comment>